<keyword evidence="2" id="KW-1185">Reference proteome</keyword>
<comment type="caution">
    <text evidence="1">The sequence shown here is derived from an EMBL/GenBank/DDBJ whole genome shotgun (WGS) entry which is preliminary data.</text>
</comment>
<proteinExistence type="predicted"/>
<gene>
    <name evidence="1" type="ORF">GCM10023351_18510</name>
</gene>
<reference evidence="2" key="1">
    <citation type="journal article" date="2019" name="Int. J. Syst. Evol. Microbiol.">
        <title>The Global Catalogue of Microorganisms (GCM) 10K type strain sequencing project: providing services to taxonomists for standard genome sequencing and annotation.</title>
        <authorList>
            <consortium name="The Broad Institute Genomics Platform"/>
            <consortium name="The Broad Institute Genome Sequencing Center for Infectious Disease"/>
            <person name="Wu L."/>
            <person name="Ma J."/>
        </authorList>
    </citation>
    <scope>NUCLEOTIDE SEQUENCE [LARGE SCALE GENOMIC DNA]</scope>
    <source>
        <strain evidence="2">JCM 18537</strain>
    </source>
</reference>
<dbReference type="EMBL" id="BAABKO010000003">
    <property type="protein sequence ID" value="GAA4774406.1"/>
    <property type="molecule type" value="Genomic_DNA"/>
</dbReference>
<protein>
    <submittedName>
        <fullName evidence="1">Uncharacterized protein</fullName>
    </submittedName>
</protein>
<evidence type="ECO:0000313" key="2">
    <source>
        <dbReference type="Proteomes" id="UP001501645"/>
    </source>
</evidence>
<name>A0ABP9A5W8_9MICO</name>
<dbReference type="Proteomes" id="UP001501645">
    <property type="component" value="Unassembled WGS sequence"/>
</dbReference>
<accession>A0ABP9A5W8</accession>
<evidence type="ECO:0000313" key="1">
    <source>
        <dbReference type="EMBL" id="GAA4774406.1"/>
    </source>
</evidence>
<sequence>MTEGTQTTIHTPCHECGVPFAPGEVVLPISRADWDGRVEAGGFMHLWHFAQGVS</sequence>
<organism evidence="1 2">
    <name type="scientific">Microbacterium gilvum</name>
    <dbReference type="NCBI Taxonomy" id="1336204"/>
    <lineage>
        <taxon>Bacteria</taxon>
        <taxon>Bacillati</taxon>
        <taxon>Actinomycetota</taxon>
        <taxon>Actinomycetes</taxon>
        <taxon>Micrococcales</taxon>
        <taxon>Microbacteriaceae</taxon>
        <taxon>Microbacterium</taxon>
    </lineage>
</organism>